<evidence type="ECO:0000256" key="8">
    <source>
        <dbReference type="ARBA" id="ARBA00023180"/>
    </source>
</evidence>
<dbReference type="PANTHER" id="PTHR42643">
    <property type="entry name" value="IONOTROPIC RECEPTOR 20A-RELATED"/>
    <property type="match status" value="1"/>
</dbReference>
<dbReference type="Proteomes" id="UP001642540">
    <property type="component" value="Unassembled WGS sequence"/>
</dbReference>
<dbReference type="Pfam" id="PF00060">
    <property type="entry name" value="Lig_chan"/>
    <property type="match status" value="1"/>
</dbReference>
<protein>
    <recommendedName>
        <fullName evidence="11">Ionotropic glutamate receptor C-terminal domain-containing protein</fullName>
    </recommendedName>
</protein>
<name>A0ABP1QI45_9HEXA</name>
<evidence type="ECO:0000256" key="5">
    <source>
        <dbReference type="ARBA" id="ARBA00022989"/>
    </source>
</evidence>
<keyword evidence="3" id="KW-1003">Cell membrane</keyword>
<evidence type="ECO:0000256" key="6">
    <source>
        <dbReference type="ARBA" id="ARBA00023136"/>
    </source>
</evidence>
<dbReference type="Gene3D" id="3.40.190.10">
    <property type="entry name" value="Periplasmic binding protein-like II"/>
    <property type="match status" value="1"/>
</dbReference>
<sequence length="683" mass="77162">MIINTGTIVSMSQLVLLLVSLTLIGYTSTAIKISDHTQPNSLQIFHSSKIINEYFSQCDIYLTIDQDGIEPSTDLINDLASPSFPQLATSRFVLHLESYFEQNTNWNENCSRISCFQTSTKKYSQCSLILGIFTRGEKSLPVFEQLLIAPFQTAIKNEQDHFIFIVGGDNGGGSRSINELALDSFLKNPHLSTIKFKLGIVMNINDTGKTDYEIVPKTLCFFCNTGKWSAIIPIDLAKATTLREVFPDFSRNGHRHSMTVSGPPKYAFLYELEEVDGGWVSKRGVYKFFIESLLTHFNYTFTVFPSTGHGSGTQFSNGTWNGVVGDVLYGLADFGTSTSPNPARFPLISYTTAMIYPFVSFIIGPPKITYSWKAIYWPFTPDMWIAILISLCLIVIVFKVFQKVWKENADLRFYRHLVEYLSYTLIGQGLEYPSANSSRQLLAAWLFAALIFNTLYVSKIVGLLAFPIYQQQPKTFQQLVESDLSWGFDKSGGNLFAHFKSSSNPIFHKIFEKKEPEKDAIDCFNGAIKENFACVTWAGAANYVAYKNLTFSHGKSPLVFAEDITLFVTCGIAFPRRTLHRDNFDNIIGTLRDSGQVDKWIEKDLENLRQEKVHWQKRMNMTVDDVSGDNGPDLLSLSNLLGVFYFYIVGHVAAILFLVVEMVKKKKPRVFEYKCNVFGAVCR</sequence>
<dbReference type="PANTHER" id="PTHR42643:SF24">
    <property type="entry name" value="IONOTROPIC RECEPTOR 60A"/>
    <property type="match status" value="1"/>
</dbReference>
<organism evidence="12 13">
    <name type="scientific">Orchesella dallaii</name>
    <dbReference type="NCBI Taxonomy" id="48710"/>
    <lineage>
        <taxon>Eukaryota</taxon>
        <taxon>Metazoa</taxon>
        <taxon>Ecdysozoa</taxon>
        <taxon>Arthropoda</taxon>
        <taxon>Hexapoda</taxon>
        <taxon>Collembola</taxon>
        <taxon>Entomobryomorpha</taxon>
        <taxon>Entomobryoidea</taxon>
        <taxon>Orchesellidae</taxon>
        <taxon>Orchesellinae</taxon>
        <taxon>Orchesella</taxon>
    </lineage>
</organism>
<dbReference type="EMBL" id="CAXLJM020000035">
    <property type="protein sequence ID" value="CAL8103757.1"/>
    <property type="molecule type" value="Genomic_DNA"/>
</dbReference>
<feature type="domain" description="Ionotropic glutamate receptor C-terminal" evidence="11">
    <location>
        <begin position="382"/>
        <end position="650"/>
    </location>
</feature>
<keyword evidence="5 9" id="KW-1133">Transmembrane helix</keyword>
<feature type="chain" id="PRO_5046223886" description="Ionotropic glutamate receptor C-terminal domain-containing protein" evidence="10">
    <location>
        <begin position="30"/>
        <end position="683"/>
    </location>
</feature>
<comment type="caution">
    <text evidence="12">The sequence shown here is derived from an EMBL/GenBank/DDBJ whole genome shotgun (WGS) entry which is preliminary data.</text>
</comment>
<evidence type="ECO:0000256" key="3">
    <source>
        <dbReference type="ARBA" id="ARBA00022475"/>
    </source>
</evidence>
<keyword evidence="6 9" id="KW-0472">Membrane</keyword>
<proteinExistence type="inferred from homology"/>
<dbReference type="Gene3D" id="1.10.287.70">
    <property type="match status" value="1"/>
</dbReference>
<dbReference type="InterPro" id="IPR052192">
    <property type="entry name" value="Insect_Ionotropic_Sensory_Rcpt"/>
</dbReference>
<keyword evidence="10" id="KW-0732">Signal</keyword>
<keyword evidence="13" id="KW-1185">Reference proteome</keyword>
<feature type="signal peptide" evidence="10">
    <location>
        <begin position="1"/>
        <end position="29"/>
    </location>
</feature>
<feature type="transmembrane region" description="Helical" evidence="9">
    <location>
        <begin position="640"/>
        <end position="660"/>
    </location>
</feature>
<evidence type="ECO:0000313" key="13">
    <source>
        <dbReference type="Proteomes" id="UP001642540"/>
    </source>
</evidence>
<dbReference type="InterPro" id="IPR001320">
    <property type="entry name" value="Iontro_rcpt_C"/>
</dbReference>
<comment type="similarity">
    <text evidence="2">Belongs to the glutamate-gated ion channel (TC 1.A.10.1) family.</text>
</comment>
<keyword evidence="4 9" id="KW-0812">Transmembrane</keyword>
<evidence type="ECO:0000256" key="7">
    <source>
        <dbReference type="ARBA" id="ARBA00023170"/>
    </source>
</evidence>
<comment type="subcellular location">
    <subcellularLocation>
        <location evidence="1">Cell membrane</location>
        <topology evidence="1">Multi-pass membrane protein</topology>
    </subcellularLocation>
</comment>
<evidence type="ECO:0000259" key="11">
    <source>
        <dbReference type="Pfam" id="PF00060"/>
    </source>
</evidence>
<keyword evidence="7" id="KW-0675">Receptor</keyword>
<accession>A0ABP1QI45</accession>
<reference evidence="12 13" key="1">
    <citation type="submission" date="2024-08" db="EMBL/GenBank/DDBJ databases">
        <authorList>
            <person name="Cucini C."/>
            <person name="Frati F."/>
        </authorList>
    </citation>
    <scope>NUCLEOTIDE SEQUENCE [LARGE SCALE GENOMIC DNA]</scope>
</reference>
<keyword evidence="8" id="KW-0325">Glycoprotein</keyword>
<evidence type="ECO:0000256" key="1">
    <source>
        <dbReference type="ARBA" id="ARBA00004651"/>
    </source>
</evidence>
<feature type="transmembrane region" description="Helical" evidence="9">
    <location>
        <begin position="383"/>
        <end position="401"/>
    </location>
</feature>
<evidence type="ECO:0000256" key="10">
    <source>
        <dbReference type="SAM" id="SignalP"/>
    </source>
</evidence>
<feature type="transmembrane region" description="Helical" evidence="9">
    <location>
        <begin position="345"/>
        <end position="363"/>
    </location>
</feature>
<gene>
    <name evidence="12" type="ORF">ODALV1_LOCUS11546</name>
</gene>
<dbReference type="SUPFAM" id="SSF53850">
    <property type="entry name" value="Periplasmic binding protein-like II"/>
    <property type="match status" value="1"/>
</dbReference>
<evidence type="ECO:0000256" key="9">
    <source>
        <dbReference type="SAM" id="Phobius"/>
    </source>
</evidence>
<feature type="transmembrane region" description="Helical" evidence="9">
    <location>
        <begin position="442"/>
        <end position="469"/>
    </location>
</feature>
<evidence type="ECO:0000256" key="4">
    <source>
        <dbReference type="ARBA" id="ARBA00022692"/>
    </source>
</evidence>
<evidence type="ECO:0000313" key="12">
    <source>
        <dbReference type="EMBL" id="CAL8103757.1"/>
    </source>
</evidence>
<evidence type="ECO:0000256" key="2">
    <source>
        <dbReference type="ARBA" id="ARBA00008685"/>
    </source>
</evidence>